<dbReference type="PROSITE" id="PS51084">
    <property type="entry name" value="HIT_2"/>
    <property type="match status" value="1"/>
</dbReference>
<name>A0A1S6IYR4_9FIRM</name>
<dbReference type="RefSeq" id="WP_077714950.1">
    <property type="nucleotide sequence ID" value="NZ_CP019698.1"/>
</dbReference>
<dbReference type="PROSITE" id="PS00892">
    <property type="entry name" value="HIT_1"/>
    <property type="match status" value="1"/>
</dbReference>
<dbReference type="AlphaFoldDB" id="A0A1S6IYR4"/>
<gene>
    <name evidence="5" type="ORF">B0537_12955</name>
</gene>
<feature type="active site" description="Tele-AMP-histidine intermediate" evidence="1">
    <location>
        <position position="99"/>
    </location>
</feature>
<dbReference type="KEGG" id="dfg:B0537_12955"/>
<dbReference type="Pfam" id="PF01230">
    <property type="entry name" value="HIT"/>
    <property type="match status" value="1"/>
</dbReference>
<dbReference type="GO" id="GO:0003824">
    <property type="term" value="F:catalytic activity"/>
    <property type="evidence" value="ECO:0007669"/>
    <property type="project" value="InterPro"/>
</dbReference>
<dbReference type="InterPro" id="IPR011146">
    <property type="entry name" value="HIT-like"/>
</dbReference>
<protein>
    <submittedName>
        <fullName evidence="5">Histidine triad nucleotide-binding protein</fullName>
    </submittedName>
</protein>
<dbReference type="PRINTS" id="PR00332">
    <property type="entry name" value="HISTRIAD"/>
</dbReference>
<evidence type="ECO:0000259" key="4">
    <source>
        <dbReference type="PROSITE" id="PS51084"/>
    </source>
</evidence>
<dbReference type="CDD" id="cd01276">
    <property type="entry name" value="PKCI_related"/>
    <property type="match status" value="1"/>
</dbReference>
<dbReference type="PANTHER" id="PTHR23089">
    <property type="entry name" value="HISTIDINE TRIAD HIT PROTEIN"/>
    <property type="match status" value="1"/>
</dbReference>
<dbReference type="SUPFAM" id="SSF54197">
    <property type="entry name" value="HIT-like"/>
    <property type="match status" value="1"/>
</dbReference>
<reference evidence="5 6" key="1">
    <citation type="journal article" date="2016" name="Int. J. Syst. Evol. Microbiol.">
        <title>Desulfotomaculum ferrireducens sp. nov., a moderately thermophilic sulfate-reducing and dissimilatory Fe(III)-reducing bacterium isolated from compost.</title>
        <authorList>
            <person name="Yang G."/>
            <person name="Guo J."/>
            <person name="Zhuang L."/>
            <person name="Yuan Y."/>
            <person name="Zhou S."/>
        </authorList>
    </citation>
    <scope>NUCLEOTIDE SEQUENCE [LARGE SCALE GENOMIC DNA]</scope>
    <source>
        <strain evidence="5 6">GSS09</strain>
    </source>
</reference>
<feature type="domain" description="HIT" evidence="4">
    <location>
        <begin position="5"/>
        <end position="113"/>
    </location>
</feature>
<evidence type="ECO:0000256" key="2">
    <source>
        <dbReference type="PIRSR" id="PIRSR601310-3"/>
    </source>
</evidence>
<evidence type="ECO:0000313" key="6">
    <source>
        <dbReference type="Proteomes" id="UP000189464"/>
    </source>
</evidence>
<dbReference type="OrthoDB" id="9784774at2"/>
<proteinExistence type="predicted"/>
<evidence type="ECO:0000256" key="1">
    <source>
        <dbReference type="PIRSR" id="PIRSR601310-1"/>
    </source>
</evidence>
<dbReference type="EMBL" id="CP019698">
    <property type="protein sequence ID" value="AQS59906.1"/>
    <property type="molecule type" value="Genomic_DNA"/>
</dbReference>
<dbReference type="Proteomes" id="UP000189464">
    <property type="component" value="Chromosome"/>
</dbReference>
<accession>A0A1S6IYR4</accession>
<keyword evidence="6" id="KW-1185">Reference proteome</keyword>
<dbReference type="STRING" id="1833852.B0537_12955"/>
<dbReference type="InterPro" id="IPR036265">
    <property type="entry name" value="HIT-like_sf"/>
</dbReference>
<dbReference type="Gene3D" id="3.30.428.10">
    <property type="entry name" value="HIT-like"/>
    <property type="match status" value="1"/>
</dbReference>
<evidence type="ECO:0000256" key="3">
    <source>
        <dbReference type="PROSITE-ProRule" id="PRU00464"/>
    </source>
</evidence>
<evidence type="ECO:0000313" key="5">
    <source>
        <dbReference type="EMBL" id="AQS59906.1"/>
    </source>
</evidence>
<sequence>MQDCLFCKIIAGEIPAQKVYEDDQVLAFKDIAPVAPVHVLIIPKQHIATLEDLTAENAELMGHILVTAAKLAKELGLAKGYRVVSNCKEDGGQTVYHIHFHLIGGRQMQWPPG</sequence>
<dbReference type="InterPro" id="IPR019808">
    <property type="entry name" value="Histidine_triad_CS"/>
</dbReference>
<dbReference type="InterPro" id="IPR001310">
    <property type="entry name" value="Histidine_triad_HIT"/>
</dbReference>
<feature type="short sequence motif" description="Histidine triad motif" evidence="2 3">
    <location>
        <begin position="97"/>
        <end position="101"/>
    </location>
</feature>
<organism evidence="5 6">
    <name type="scientific">Desulforamulus ferrireducens</name>
    <dbReference type="NCBI Taxonomy" id="1833852"/>
    <lineage>
        <taxon>Bacteria</taxon>
        <taxon>Bacillati</taxon>
        <taxon>Bacillota</taxon>
        <taxon>Clostridia</taxon>
        <taxon>Eubacteriales</taxon>
        <taxon>Peptococcaceae</taxon>
        <taxon>Desulforamulus</taxon>
    </lineage>
</organism>